<keyword evidence="3" id="KW-1185">Reference proteome</keyword>
<evidence type="ECO:0000256" key="1">
    <source>
        <dbReference type="SAM" id="MobiDB-lite"/>
    </source>
</evidence>
<feature type="compositionally biased region" description="Basic and acidic residues" evidence="1">
    <location>
        <begin position="711"/>
        <end position="757"/>
    </location>
</feature>
<sequence>MKAHKPNTDQDAEVIFCVNGKPVTEYSLPDNGANARDDIVECVVPVEVGDRITIRGNFNGSVLNGSIDLLLDGSFLADTHIEGSDLRLFSNRKIIFKKALTCPIPPGWTSIESPKDMEQGPIYVQHLDQAKYGDYTRFELASHEGMIPGLGSLQVIIYVNQRAGDYYYDKYQDITVGHWRTRDSQLVRKSGILPEYELMLKVEPEPVTQKRSARHRRHWTGTHFGSMPWAKFVFYYRSKAAIRRAGCIERPSTVQNLEPANKAAFIHAGAKANETQQSDEIDEEEDVAAAVIASPSNDTDYTLPAVASPSNDTDYTLPAVASPSNDMDQTPKKEHRQKARKKENKRLGGQLSLPPSMPRSPHVGTSQSVGRSPGDNTNPQEKSLSEIFTAYGAAEKNASLKSSPDVFTSPNQPLSRPASAVKASSKRSMGFTHSKTENALSHASETRHGPTSPAAATSLPPPPLKQFEDSVQPDVKHDDDNGNLAIASTDVTADMVHSDASLAATLRRVPTASAIRDRIPPDGLEDFDFHMMYVDLGAFRHHENEAKAAFDSRKNEVAVRDPVSDRWFRKDGSASASNQGEDSPRRDSALRDIENKPAEAPPEGPDLNSWLNGVSRGQLFSPQPEPAAEPDAVKIKDEEVDIGATPDTPTPIPAAPSTPHQTKQPESAKRTASERGRTSPPGTDSPAAKRAKKQSSARKNELQQQVAAKAAMKEEMTRKLKAKNEAKETKREAKRQEKRRLEAEEAEEIAKLERENAEYDAEIAAMEEQLKESDDEDDDEDEGEDADEDEESEAE</sequence>
<gene>
    <name evidence="2" type="ORF">M409DRAFT_21058</name>
</gene>
<evidence type="ECO:0000313" key="2">
    <source>
        <dbReference type="EMBL" id="KAF2169049.1"/>
    </source>
</evidence>
<feature type="region of interest" description="Disordered" evidence="1">
    <location>
        <begin position="293"/>
        <end position="381"/>
    </location>
</feature>
<dbReference type="OrthoDB" id="3648067at2759"/>
<feature type="compositionally biased region" description="Polar residues" evidence="1">
    <location>
        <begin position="399"/>
        <end position="414"/>
    </location>
</feature>
<feature type="compositionally biased region" description="Polar residues" evidence="1">
    <location>
        <begin position="431"/>
        <end position="443"/>
    </location>
</feature>
<feature type="region of interest" description="Disordered" evidence="1">
    <location>
        <begin position="399"/>
        <end position="480"/>
    </location>
</feature>
<dbReference type="RefSeq" id="XP_033669938.1">
    <property type="nucleotide sequence ID" value="XM_033805681.1"/>
</dbReference>
<reference evidence="2" key="1">
    <citation type="journal article" date="2020" name="Stud. Mycol.">
        <title>101 Dothideomycetes genomes: a test case for predicting lifestyles and emergence of pathogens.</title>
        <authorList>
            <person name="Haridas S."/>
            <person name="Albert R."/>
            <person name="Binder M."/>
            <person name="Bloem J."/>
            <person name="Labutti K."/>
            <person name="Salamov A."/>
            <person name="Andreopoulos B."/>
            <person name="Baker S."/>
            <person name="Barry K."/>
            <person name="Bills G."/>
            <person name="Bluhm B."/>
            <person name="Cannon C."/>
            <person name="Castanera R."/>
            <person name="Culley D."/>
            <person name="Daum C."/>
            <person name="Ezra D."/>
            <person name="Gonzalez J."/>
            <person name="Henrissat B."/>
            <person name="Kuo A."/>
            <person name="Liang C."/>
            <person name="Lipzen A."/>
            <person name="Lutzoni F."/>
            <person name="Magnuson J."/>
            <person name="Mondo S."/>
            <person name="Nolan M."/>
            <person name="Ohm R."/>
            <person name="Pangilinan J."/>
            <person name="Park H.-J."/>
            <person name="Ramirez L."/>
            <person name="Alfaro M."/>
            <person name="Sun H."/>
            <person name="Tritt A."/>
            <person name="Yoshinaga Y."/>
            <person name="Zwiers L.-H."/>
            <person name="Turgeon B."/>
            <person name="Goodwin S."/>
            <person name="Spatafora J."/>
            <person name="Crous P."/>
            <person name="Grigoriev I."/>
        </authorList>
    </citation>
    <scope>NUCLEOTIDE SEQUENCE</scope>
    <source>
        <strain evidence="2">ATCC 36951</strain>
    </source>
</reference>
<feature type="compositionally biased region" description="Polar residues" evidence="1">
    <location>
        <begin position="363"/>
        <end position="381"/>
    </location>
</feature>
<feature type="compositionally biased region" description="Acidic residues" evidence="1">
    <location>
        <begin position="773"/>
        <end position="795"/>
    </location>
</feature>
<dbReference type="GeneID" id="54558953"/>
<feature type="compositionally biased region" description="Basic and acidic residues" evidence="1">
    <location>
        <begin position="582"/>
        <end position="597"/>
    </location>
</feature>
<accession>A0A6A6CTE8</accession>
<proteinExistence type="predicted"/>
<feature type="region of interest" description="Disordered" evidence="1">
    <location>
        <begin position="568"/>
        <end position="795"/>
    </location>
</feature>
<name>A0A6A6CTE8_ZASCE</name>
<feature type="compositionally biased region" description="Basic residues" evidence="1">
    <location>
        <begin position="333"/>
        <end position="344"/>
    </location>
</feature>
<dbReference type="AlphaFoldDB" id="A0A6A6CTE8"/>
<evidence type="ECO:0000313" key="3">
    <source>
        <dbReference type="Proteomes" id="UP000799537"/>
    </source>
</evidence>
<dbReference type="EMBL" id="ML993589">
    <property type="protein sequence ID" value="KAF2169049.1"/>
    <property type="molecule type" value="Genomic_DNA"/>
</dbReference>
<dbReference type="Proteomes" id="UP000799537">
    <property type="component" value="Unassembled WGS sequence"/>
</dbReference>
<feature type="compositionally biased region" description="Basic and acidic residues" evidence="1">
    <location>
        <begin position="666"/>
        <end position="677"/>
    </location>
</feature>
<protein>
    <submittedName>
        <fullName evidence="2">Uncharacterized protein</fullName>
    </submittedName>
</protein>
<organism evidence="2 3">
    <name type="scientific">Zasmidium cellare ATCC 36951</name>
    <dbReference type="NCBI Taxonomy" id="1080233"/>
    <lineage>
        <taxon>Eukaryota</taxon>
        <taxon>Fungi</taxon>
        <taxon>Dikarya</taxon>
        <taxon>Ascomycota</taxon>
        <taxon>Pezizomycotina</taxon>
        <taxon>Dothideomycetes</taxon>
        <taxon>Dothideomycetidae</taxon>
        <taxon>Mycosphaerellales</taxon>
        <taxon>Mycosphaerellaceae</taxon>
        <taxon>Zasmidium</taxon>
    </lineage>
</organism>